<evidence type="ECO:0000256" key="3">
    <source>
        <dbReference type="ARBA" id="ARBA00017073"/>
    </source>
</evidence>
<dbReference type="AlphaFoldDB" id="G3AQ19"/>
<keyword evidence="5" id="KW-0411">Iron-sulfur</keyword>
<keyword evidence="4" id="KW-0004">4Fe-4S</keyword>
<dbReference type="RefSeq" id="XP_007375616.1">
    <property type="nucleotide sequence ID" value="XM_007375554.1"/>
</dbReference>
<dbReference type="OrthoDB" id="10253113at2759"/>
<evidence type="ECO:0000256" key="6">
    <source>
        <dbReference type="ARBA" id="ARBA00031269"/>
    </source>
</evidence>
<dbReference type="KEGG" id="spaa:SPAPADRAFT_61417"/>
<proteinExistence type="inferred from homology"/>
<organism evidence="9">
    <name type="scientific">Spathaspora passalidarum (strain NRRL Y-27907 / 11-Y1)</name>
    <dbReference type="NCBI Taxonomy" id="619300"/>
    <lineage>
        <taxon>Eukaryota</taxon>
        <taxon>Fungi</taxon>
        <taxon>Dikarya</taxon>
        <taxon>Ascomycota</taxon>
        <taxon>Saccharomycotina</taxon>
        <taxon>Pichiomycetes</taxon>
        <taxon>Debaryomycetaceae</taxon>
        <taxon>Spathaspora</taxon>
    </lineage>
</organism>
<comment type="similarity">
    <text evidence="1">Belongs to the NARF family.</text>
</comment>
<dbReference type="GO" id="GO:0051539">
    <property type="term" value="F:4 iron, 4 sulfur cluster binding"/>
    <property type="evidence" value="ECO:0007669"/>
    <property type="project" value="UniProtKB-KW"/>
</dbReference>
<dbReference type="EMBL" id="GL996502">
    <property type="protein sequence ID" value="EGW32340.1"/>
    <property type="molecule type" value="Genomic_DNA"/>
</dbReference>
<evidence type="ECO:0000256" key="5">
    <source>
        <dbReference type="ARBA" id="ARBA00023014"/>
    </source>
</evidence>
<dbReference type="PANTHER" id="PTHR11615">
    <property type="entry name" value="NITRATE, FORMATE, IRON DEHYDROGENASE"/>
    <property type="match status" value="1"/>
</dbReference>
<dbReference type="Gene3D" id="3.30.70.20">
    <property type="match status" value="1"/>
</dbReference>
<reference evidence="8 9" key="1">
    <citation type="journal article" date="2011" name="Proc. Natl. Acad. Sci. U.S.A.">
        <title>Comparative genomics of xylose-fermenting fungi for enhanced biofuel production.</title>
        <authorList>
            <person name="Wohlbach D.J."/>
            <person name="Kuo A."/>
            <person name="Sato T.K."/>
            <person name="Potts K.M."/>
            <person name="Salamov A.A."/>
            <person name="LaButti K.M."/>
            <person name="Sun H."/>
            <person name="Clum A."/>
            <person name="Pangilinan J.L."/>
            <person name="Lindquist E.A."/>
            <person name="Lucas S."/>
            <person name="Lapidus A."/>
            <person name="Jin M."/>
            <person name="Gunawan C."/>
            <person name="Balan V."/>
            <person name="Dale B.E."/>
            <person name="Jeffries T.W."/>
            <person name="Zinkel R."/>
            <person name="Barry K.W."/>
            <person name="Grigoriev I.V."/>
            <person name="Gasch A.P."/>
        </authorList>
    </citation>
    <scope>NUCLEOTIDE SEQUENCE [LARGE SCALE GENOMIC DNA]</scope>
    <source>
        <strain evidence="9">NRRL Y-27907 / 11-Y1</strain>
    </source>
</reference>
<evidence type="ECO:0000313" key="9">
    <source>
        <dbReference type="Proteomes" id="UP000000709"/>
    </source>
</evidence>
<evidence type="ECO:0000259" key="7">
    <source>
        <dbReference type="Pfam" id="PF02906"/>
    </source>
</evidence>
<sequence>MSALLSADDLNDFISPGVACIKPIETPSKSNELEIEIDAKPKSVLAPAQISLADCLACSGCITSAEEVLVAQHSHKELLKALETDKVFVASVSHQARASLALAYNVDVEQLDQLLIHLLKKMGFRYIVGTSLGRKLSLVNESNSMIQRKMDKTEGPTLSSICPGWVLYAEKTHPYIIPRLSNVKSPQQVTGCILKNLTSEELNVPRNQVYHLTIMPCFDKKLESARPEVDGGTSDVDCVLTPREVVALIEEMGYDLIAKDYTFGNTSQVYKESAPNKWPFVEYAWSNDSGSASGGYGYTYLRLYQQYLISKENYIADQFEFKVVKGRNADIYEMRLMYQDTQIASSGIVNGFKNIQNLVRKLKPGNTVAKPNALLARRRGRGGSTAKAKKTSEEADPSKCDYVEIMACPSGCINGGGQISPAEGIVEKDWIALGLEKYGSIGKWDVAEQVDRLIEWSNSFVEQSSMTYKRVFETKFSEVEKVTDANVAMFGAKW</sequence>
<evidence type="ECO:0000256" key="2">
    <source>
        <dbReference type="ARBA" id="ARBA00015854"/>
    </source>
</evidence>
<dbReference type="InterPro" id="IPR009016">
    <property type="entry name" value="Fe_hydrogenase"/>
</dbReference>
<gene>
    <name evidence="8" type="ORF">SPAPADRAFT_61417</name>
</gene>
<dbReference type="InParanoid" id="G3AQ19"/>
<protein>
    <recommendedName>
        <fullName evidence="2">Cytosolic Fe-S cluster assembly factor NAR1</fullName>
    </recommendedName>
    <alternativeName>
        <fullName evidence="3">Cytosolic Fe-S cluster assembly factor nar1</fullName>
    </alternativeName>
    <alternativeName>
        <fullName evidence="6">Nuclear architecture-related protein 1</fullName>
    </alternativeName>
</protein>
<dbReference type="GO" id="GO:0016226">
    <property type="term" value="P:iron-sulfur cluster assembly"/>
    <property type="evidence" value="ECO:0007669"/>
    <property type="project" value="EnsemblFungi"/>
</dbReference>
<evidence type="ECO:0000313" key="8">
    <source>
        <dbReference type="EMBL" id="EGW32340.1"/>
    </source>
</evidence>
<dbReference type="HOGENOM" id="CLU_018240_0_1_1"/>
<dbReference type="STRING" id="619300.G3AQ19"/>
<accession>G3AQ19</accession>
<dbReference type="Proteomes" id="UP000000709">
    <property type="component" value="Unassembled WGS sequence"/>
</dbReference>
<dbReference type="GO" id="GO:0005829">
    <property type="term" value="C:cytosol"/>
    <property type="evidence" value="ECO:0007669"/>
    <property type="project" value="EnsemblFungi"/>
</dbReference>
<dbReference type="InterPro" id="IPR050340">
    <property type="entry name" value="Cytosolic_Fe-S_CAF"/>
</dbReference>
<dbReference type="SUPFAM" id="SSF53920">
    <property type="entry name" value="Fe-only hydrogenase"/>
    <property type="match status" value="1"/>
</dbReference>
<dbReference type="GeneID" id="18873883"/>
<keyword evidence="4" id="KW-0408">Iron</keyword>
<dbReference type="FunCoup" id="G3AQ19">
    <property type="interactions" value="371"/>
</dbReference>
<feature type="domain" description="Iron hydrogenase large subunit C-terminal" evidence="7">
    <location>
        <begin position="87"/>
        <end position="416"/>
    </location>
</feature>
<evidence type="ECO:0000256" key="1">
    <source>
        <dbReference type="ARBA" id="ARBA00006596"/>
    </source>
</evidence>
<dbReference type="Gene3D" id="3.40.950.10">
    <property type="entry name" value="Fe-only Hydrogenase (Larger Subunit), Chain L, domain 3"/>
    <property type="match status" value="1"/>
</dbReference>
<dbReference type="Pfam" id="PF02906">
    <property type="entry name" value="Fe_hyd_lg_C"/>
    <property type="match status" value="1"/>
</dbReference>
<name>G3AQ19_SPAPN</name>
<dbReference type="eggNOG" id="KOG2439">
    <property type="taxonomic scope" value="Eukaryota"/>
</dbReference>
<keyword evidence="4" id="KW-0479">Metal-binding</keyword>
<dbReference type="GO" id="GO:0016020">
    <property type="term" value="C:membrane"/>
    <property type="evidence" value="ECO:0007669"/>
    <property type="project" value="EnsemblFungi"/>
</dbReference>
<evidence type="ECO:0000256" key="4">
    <source>
        <dbReference type="ARBA" id="ARBA00022485"/>
    </source>
</evidence>
<dbReference type="OMA" id="GYLHHVL"/>
<dbReference type="Gene3D" id="3.40.50.1780">
    <property type="match status" value="1"/>
</dbReference>
<keyword evidence="9" id="KW-1185">Reference proteome</keyword>
<dbReference type="InterPro" id="IPR004108">
    <property type="entry name" value="Fe_hydrogenase_lsu_C"/>
</dbReference>